<evidence type="ECO:0000313" key="2">
    <source>
        <dbReference type="EMBL" id="ASJ02680.1"/>
    </source>
</evidence>
<feature type="region of interest" description="Disordered" evidence="1">
    <location>
        <begin position="42"/>
        <end position="70"/>
    </location>
</feature>
<keyword evidence="3" id="KW-1185">Reference proteome</keyword>
<dbReference type="GeneID" id="33319775"/>
<sequence length="70" mass="7583">MLERVNNELVNFIVARTGLSRETVVRVLKAEEAFFELEVERALNGAQSPSKGGGSGTSNGRSNPTIEHDP</sequence>
<dbReference type="EMBL" id="CP014862">
    <property type="protein sequence ID" value="ASJ02680.1"/>
    <property type="molecule type" value="Genomic_DNA"/>
</dbReference>
<dbReference type="RefSeq" id="WP_088857939.1">
    <property type="nucleotide sequence ID" value="NZ_CP014862.1"/>
</dbReference>
<organism evidence="2 3">
    <name type="scientific">Thermococcus profundus</name>
    <dbReference type="NCBI Taxonomy" id="49899"/>
    <lineage>
        <taxon>Archaea</taxon>
        <taxon>Methanobacteriati</taxon>
        <taxon>Methanobacteriota</taxon>
        <taxon>Thermococci</taxon>
        <taxon>Thermococcales</taxon>
        <taxon>Thermococcaceae</taxon>
        <taxon>Thermococcus</taxon>
    </lineage>
</organism>
<dbReference type="Proteomes" id="UP000250179">
    <property type="component" value="Chromosome"/>
</dbReference>
<dbReference type="KEGG" id="tprf:A3L09_05130"/>
<dbReference type="OrthoDB" id="98552at2157"/>
<evidence type="ECO:0000313" key="3">
    <source>
        <dbReference type="Proteomes" id="UP000250179"/>
    </source>
</evidence>
<dbReference type="AlphaFoldDB" id="A0A2Z2M885"/>
<reference evidence="2 3" key="1">
    <citation type="submission" date="2016-03" db="EMBL/GenBank/DDBJ databases">
        <title>Complete genome sequence of Thermococcus profundus strain DT5432.</title>
        <authorList>
            <person name="Oger P.M."/>
        </authorList>
    </citation>
    <scope>NUCLEOTIDE SEQUENCE [LARGE SCALE GENOMIC DNA]</scope>
    <source>
        <strain evidence="2 3">DT 5432</strain>
    </source>
</reference>
<protein>
    <submittedName>
        <fullName evidence="2">Uncharacterized protein</fullName>
    </submittedName>
</protein>
<gene>
    <name evidence="2" type="ORF">A3L09_05130</name>
</gene>
<evidence type="ECO:0000256" key="1">
    <source>
        <dbReference type="SAM" id="MobiDB-lite"/>
    </source>
</evidence>
<name>A0A2Z2M885_THEPR</name>
<proteinExistence type="predicted"/>
<feature type="compositionally biased region" description="Low complexity" evidence="1">
    <location>
        <begin position="58"/>
        <end position="70"/>
    </location>
</feature>
<accession>A0A2Z2M885</accession>